<name>A0A0W4ZH33_PNEC8</name>
<evidence type="ECO:0000256" key="2">
    <source>
        <dbReference type="ARBA" id="ARBA00005369"/>
    </source>
</evidence>
<evidence type="ECO:0000256" key="7">
    <source>
        <dbReference type="ARBA" id="ARBA00022691"/>
    </source>
</evidence>
<dbReference type="GO" id="GO:0032259">
    <property type="term" value="P:methylation"/>
    <property type="evidence" value="ECO:0007669"/>
    <property type="project" value="UniProtKB-KW"/>
</dbReference>
<dbReference type="PANTHER" id="PTHR11579:SF0">
    <property type="entry name" value="PROTEIN-L-ISOASPARTATE(D-ASPARTATE) O-METHYLTRANSFERASE"/>
    <property type="match status" value="1"/>
</dbReference>
<gene>
    <name evidence="8" type="ORF">T552_02114</name>
</gene>
<dbReference type="VEuPathDB" id="FungiDB:T552_02114"/>
<reference evidence="9" key="1">
    <citation type="journal article" date="2016" name="Nat. Commun.">
        <title>Genome analysis of three Pneumocystis species reveals adaptation mechanisms to life exclusively in mammalian hosts.</title>
        <authorList>
            <person name="Ma L."/>
            <person name="Chen Z."/>
            <person name="Huang D.W."/>
            <person name="Kutty G."/>
            <person name="Ishihara M."/>
            <person name="Wang H."/>
            <person name="Abouelleil A."/>
            <person name="Bishop L."/>
            <person name="Davey E."/>
            <person name="Deng R."/>
            <person name="Deng X."/>
            <person name="Fan L."/>
            <person name="Fantoni G."/>
            <person name="Fitzgerald M."/>
            <person name="Gogineni E."/>
            <person name="Goldberg J.M."/>
            <person name="Handley G."/>
            <person name="Hu X."/>
            <person name="Huber C."/>
            <person name="Jiao X."/>
            <person name="Jones K."/>
            <person name="Levin J.Z."/>
            <person name="Liu Y."/>
            <person name="Macdonald P."/>
            <person name="Melnikov A."/>
            <person name="Raley C."/>
            <person name="Sassi M."/>
            <person name="Sherman B.T."/>
            <person name="Song X."/>
            <person name="Sykes S."/>
            <person name="Tran B."/>
            <person name="Walsh L."/>
            <person name="Xia Y."/>
            <person name="Yang J."/>
            <person name="Young S."/>
            <person name="Zeng Q."/>
            <person name="Zheng X."/>
            <person name="Stephens R."/>
            <person name="Nusbaum C."/>
            <person name="Birren B.W."/>
            <person name="Azadi P."/>
            <person name="Lempicki R.A."/>
            <person name="Cuomo C.A."/>
            <person name="Kovacs J.A."/>
        </authorList>
    </citation>
    <scope>NUCLEOTIDE SEQUENCE [LARGE SCALE GENOMIC DNA]</scope>
    <source>
        <strain evidence="9">B80</strain>
    </source>
</reference>
<evidence type="ECO:0000256" key="3">
    <source>
        <dbReference type="ARBA" id="ARBA00011890"/>
    </source>
</evidence>
<evidence type="ECO:0000256" key="1">
    <source>
        <dbReference type="ARBA" id="ARBA00004496"/>
    </source>
</evidence>
<keyword evidence="5" id="KW-0489">Methyltransferase</keyword>
<comment type="caution">
    <text evidence="8">The sequence shown here is derived from an EMBL/GenBank/DDBJ whole genome shotgun (WGS) entry which is preliminary data.</text>
</comment>
<keyword evidence="6" id="KW-0808">Transferase</keyword>
<proteinExistence type="inferred from homology"/>
<keyword evidence="4" id="KW-0963">Cytoplasm</keyword>
<dbReference type="Proteomes" id="UP000054454">
    <property type="component" value="Unassembled WGS sequence"/>
</dbReference>
<dbReference type="SUPFAM" id="SSF53335">
    <property type="entry name" value="S-adenosyl-L-methionine-dependent methyltransferases"/>
    <property type="match status" value="1"/>
</dbReference>
<dbReference type="OrthoDB" id="73890at2759"/>
<dbReference type="CDD" id="cd02440">
    <property type="entry name" value="AdoMet_MTases"/>
    <property type="match status" value="1"/>
</dbReference>
<keyword evidence="7" id="KW-0949">S-adenosyl-L-methionine</keyword>
<protein>
    <recommendedName>
        <fullName evidence="3">protein-L-isoaspartate(D-aspartate) O-methyltransferase</fullName>
        <ecNumber evidence="3">2.1.1.77</ecNumber>
    </recommendedName>
</protein>
<dbReference type="GO" id="GO:0004719">
    <property type="term" value="F:protein-L-isoaspartate (D-aspartate) O-methyltransferase activity"/>
    <property type="evidence" value="ECO:0007669"/>
    <property type="project" value="UniProtKB-EC"/>
</dbReference>
<dbReference type="InterPro" id="IPR029063">
    <property type="entry name" value="SAM-dependent_MTases_sf"/>
</dbReference>
<sequence>MALFRARIANSLYRMINISSKTHAELIENLKKADIIKSERVYKTMLSTDRALFCSSMAYEDAPQYIGYGATISAPHMHAISACLLEDSLRPGSKALDIGCGSGYFVALLAKMIQPGGTVVGVEHIRELSEQAKENLRKMPDTYEMLKDGRIKIICADGRLGYPDEGPYDVCHVGACAKEIYQTLKDQLKEDGRMVIPVGDEYEQYIMYVYKDINSRISTKRLSQVRYVPLTDLPKNYSSF</sequence>
<dbReference type="RefSeq" id="XP_018225556.1">
    <property type="nucleotide sequence ID" value="XM_018370669.1"/>
</dbReference>
<dbReference type="AlphaFoldDB" id="A0A0W4ZH33"/>
<dbReference type="EC" id="2.1.1.77" evidence="3"/>
<dbReference type="GeneID" id="28936872"/>
<accession>A0A0W4ZH33</accession>
<evidence type="ECO:0000313" key="9">
    <source>
        <dbReference type="Proteomes" id="UP000054454"/>
    </source>
</evidence>
<comment type="subcellular location">
    <subcellularLocation>
        <location evidence="1">Cytoplasm</location>
    </subcellularLocation>
</comment>
<dbReference type="InterPro" id="IPR000682">
    <property type="entry name" value="PCMT"/>
</dbReference>
<dbReference type="EMBL" id="LFVZ01000009">
    <property type="protein sequence ID" value="KTW27674.1"/>
    <property type="molecule type" value="Genomic_DNA"/>
</dbReference>
<evidence type="ECO:0000256" key="4">
    <source>
        <dbReference type="ARBA" id="ARBA00022490"/>
    </source>
</evidence>
<dbReference type="Pfam" id="PF01135">
    <property type="entry name" value="PCMT"/>
    <property type="match status" value="1"/>
</dbReference>
<keyword evidence="9" id="KW-1185">Reference proteome</keyword>
<evidence type="ECO:0000256" key="6">
    <source>
        <dbReference type="ARBA" id="ARBA00022679"/>
    </source>
</evidence>
<evidence type="ECO:0000256" key="5">
    <source>
        <dbReference type="ARBA" id="ARBA00022603"/>
    </source>
</evidence>
<dbReference type="NCBIfam" id="TIGR00080">
    <property type="entry name" value="pimt"/>
    <property type="match status" value="1"/>
</dbReference>
<dbReference type="GO" id="GO:0005737">
    <property type="term" value="C:cytoplasm"/>
    <property type="evidence" value="ECO:0007669"/>
    <property type="project" value="UniProtKB-SubCell"/>
</dbReference>
<dbReference type="Gene3D" id="3.40.50.150">
    <property type="entry name" value="Vaccinia Virus protein VP39"/>
    <property type="match status" value="1"/>
</dbReference>
<comment type="similarity">
    <text evidence="2">Belongs to the methyltransferase superfamily. L-isoaspartyl/D-aspartyl protein methyltransferase family.</text>
</comment>
<dbReference type="PANTHER" id="PTHR11579">
    <property type="entry name" value="PROTEIN-L-ISOASPARTATE O-METHYLTRANSFERASE"/>
    <property type="match status" value="1"/>
</dbReference>
<evidence type="ECO:0000313" key="8">
    <source>
        <dbReference type="EMBL" id="KTW27674.1"/>
    </source>
</evidence>
<organism evidence="8 9">
    <name type="scientific">Pneumocystis carinii (strain B80)</name>
    <name type="common">Rat pneumocystis pneumonia agent</name>
    <name type="synonym">Pneumocystis carinii f. sp. carinii</name>
    <dbReference type="NCBI Taxonomy" id="1408658"/>
    <lineage>
        <taxon>Eukaryota</taxon>
        <taxon>Fungi</taxon>
        <taxon>Dikarya</taxon>
        <taxon>Ascomycota</taxon>
        <taxon>Taphrinomycotina</taxon>
        <taxon>Pneumocystomycetes</taxon>
        <taxon>Pneumocystaceae</taxon>
        <taxon>Pneumocystis</taxon>
    </lineage>
</organism>